<dbReference type="Proteomes" id="UP000471381">
    <property type="component" value="Unassembled WGS sequence"/>
</dbReference>
<evidence type="ECO:0000256" key="1">
    <source>
        <dbReference type="ARBA" id="ARBA00001933"/>
    </source>
</evidence>
<dbReference type="PANTHER" id="PTHR46383">
    <property type="entry name" value="ASPARTATE AMINOTRANSFERASE"/>
    <property type="match status" value="1"/>
</dbReference>
<dbReference type="SUPFAM" id="SSF53383">
    <property type="entry name" value="PLP-dependent transferases"/>
    <property type="match status" value="1"/>
</dbReference>
<dbReference type="PROSITE" id="PS00105">
    <property type="entry name" value="AA_TRANSFER_CLASS_1"/>
    <property type="match status" value="1"/>
</dbReference>
<dbReference type="InterPro" id="IPR015424">
    <property type="entry name" value="PyrdxlP-dep_Trfase"/>
</dbReference>
<comment type="caution">
    <text evidence="8">The sequence shown here is derived from an EMBL/GenBank/DDBJ whole genome shotgun (WGS) entry which is preliminary data.</text>
</comment>
<evidence type="ECO:0000256" key="5">
    <source>
        <dbReference type="ARBA" id="ARBA00022898"/>
    </source>
</evidence>
<gene>
    <name evidence="8" type="ORF">GTQ48_10645</name>
</gene>
<keyword evidence="9" id="KW-1185">Reference proteome</keyword>
<dbReference type="EMBL" id="JAAAWO010000007">
    <property type="protein sequence ID" value="NDW15975.1"/>
    <property type="molecule type" value="Genomic_DNA"/>
</dbReference>
<accession>A0A6N9TIQ5</accession>
<keyword evidence="4 6" id="KW-0808">Transferase</keyword>
<organism evidence="8 9">
    <name type="scientific">Alteromonas genovensis</name>
    <dbReference type="NCBI Taxonomy" id="471225"/>
    <lineage>
        <taxon>Bacteria</taxon>
        <taxon>Pseudomonadati</taxon>
        <taxon>Pseudomonadota</taxon>
        <taxon>Gammaproteobacteria</taxon>
        <taxon>Alteromonadales</taxon>
        <taxon>Alteromonadaceae</taxon>
        <taxon>Alteromonas/Salinimonas group</taxon>
        <taxon>Alteromonas</taxon>
    </lineage>
</organism>
<evidence type="ECO:0000256" key="6">
    <source>
        <dbReference type="RuleBase" id="RU000481"/>
    </source>
</evidence>
<evidence type="ECO:0000313" key="8">
    <source>
        <dbReference type="EMBL" id="NDW15975.1"/>
    </source>
</evidence>
<keyword evidence="5" id="KW-0663">Pyridoxal phosphate</keyword>
<evidence type="ECO:0000259" key="7">
    <source>
        <dbReference type="Pfam" id="PF00155"/>
    </source>
</evidence>
<dbReference type="PANTHER" id="PTHR46383:SF2">
    <property type="entry name" value="AMINOTRANSFERASE"/>
    <property type="match status" value="1"/>
</dbReference>
<dbReference type="InterPro" id="IPR015421">
    <property type="entry name" value="PyrdxlP-dep_Trfase_major"/>
</dbReference>
<comment type="cofactor">
    <cofactor evidence="1 6">
        <name>pyridoxal 5'-phosphate</name>
        <dbReference type="ChEBI" id="CHEBI:597326"/>
    </cofactor>
</comment>
<keyword evidence="3 6" id="KW-0032">Aminotransferase</keyword>
<dbReference type="EC" id="2.6.1.-" evidence="6"/>
<evidence type="ECO:0000256" key="2">
    <source>
        <dbReference type="ARBA" id="ARBA00007441"/>
    </source>
</evidence>
<dbReference type="Pfam" id="PF00155">
    <property type="entry name" value="Aminotran_1_2"/>
    <property type="match status" value="1"/>
</dbReference>
<evidence type="ECO:0000256" key="3">
    <source>
        <dbReference type="ARBA" id="ARBA00022576"/>
    </source>
</evidence>
<feature type="domain" description="Aminotransferase class I/classII large" evidence="7">
    <location>
        <begin position="31"/>
        <end position="396"/>
    </location>
</feature>
<dbReference type="GO" id="GO:0008483">
    <property type="term" value="F:transaminase activity"/>
    <property type="evidence" value="ECO:0007669"/>
    <property type="project" value="UniProtKB-KW"/>
</dbReference>
<dbReference type="CDD" id="cd00609">
    <property type="entry name" value="AAT_like"/>
    <property type="match status" value="1"/>
</dbReference>
<dbReference type="GO" id="GO:0006520">
    <property type="term" value="P:amino acid metabolic process"/>
    <property type="evidence" value="ECO:0007669"/>
    <property type="project" value="InterPro"/>
</dbReference>
<dbReference type="GO" id="GO:0030170">
    <property type="term" value="F:pyridoxal phosphate binding"/>
    <property type="evidence" value="ECO:0007669"/>
    <property type="project" value="InterPro"/>
</dbReference>
<name>A0A6N9TIQ5_9ALTE</name>
<dbReference type="InterPro" id="IPR004839">
    <property type="entry name" value="Aminotransferase_I/II_large"/>
</dbReference>
<sequence>MKFSSRATGISEFLAMAYGEKASALVKSGFDVIRLNLGEPDFGAPDAVITAMKDSLDSPDYPYTSALGTPELREAIAGFYKQKHDVKIPSSRIVVTAGASAALLLASAALVEPGDNVILGDPSYPCNRRFLNAFGADVTLVPTSSEHNFQLTADEVEKHWKPNTRGVLIATPANPTGTCIDTAELLAIGKICKQHDGFLIVDEIYLDLLLDASVQKDAAAKDETGSAATTVLANTLLHDNIIVINSFSKYFGMTGWRLGWCVVPEEMASVVERLAQNLFICPSTLSQKAALACFTQQAFSQCEENRQLLIKRATLVFSALEKMGLPVDAKPNGAFYAYINIQKTGLSAIEFCDTLLDKYYVALTPGNDFGEHNADNYVRLSFATSENDLLKGLERLSQFVNELVG</sequence>
<evidence type="ECO:0000313" key="9">
    <source>
        <dbReference type="Proteomes" id="UP000471381"/>
    </source>
</evidence>
<dbReference type="InterPro" id="IPR050596">
    <property type="entry name" value="AspAT/PAT-like"/>
</dbReference>
<dbReference type="AlphaFoldDB" id="A0A6N9TIQ5"/>
<dbReference type="InterPro" id="IPR004838">
    <property type="entry name" value="NHTrfase_class1_PyrdxlP-BS"/>
</dbReference>
<reference evidence="8 9" key="1">
    <citation type="submission" date="2020-01" db="EMBL/GenBank/DDBJ databases">
        <title>Genomes of bacteria type strains.</title>
        <authorList>
            <person name="Chen J."/>
            <person name="Zhu S."/>
            <person name="Yang J."/>
        </authorList>
    </citation>
    <scope>NUCLEOTIDE SEQUENCE [LARGE SCALE GENOMIC DNA]</scope>
    <source>
        <strain evidence="8 9">LMG 24078</strain>
    </source>
</reference>
<evidence type="ECO:0000256" key="4">
    <source>
        <dbReference type="ARBA" id="ARBA00022679"/>
    </source>
</evidence>
<protein>
    <recommendedName>
        <fullName evidence="6">Aminotransferase</fullName>
        <ecNumber evidence="6">2.6.1.-</ecNumber>
    </recommendedName>
</protein>
<dbReference type="Gene3D" id="3.40.640.10">
    <property type="entry name" value="Type I PLP-dependent aspartate aminotransferase-like (Major domain)"/>
    <property type="match status" value="1"/>
</dbReference>
<dbReference type="RefSeq" id="WP_163106685.1">
    <property type="nucleotide sequence ID" value="NZ_JAAAWO010000007.1"/>
</dbReference>
<comment type="similarity">
    <text evidence="2 6">Belongs to the class-I pyridoxal-phosphate-dependent aminotransferase family.</text>
</comment>
<proteinExistence type="inferred from homology"/>